<keyword evidence="3" id="KW-0732">Signal</keyword>
<organism evidence="4 5">
    <name type="scientific">Ramularia collo-cygni</name>
    <dbReference type="NCBI Taxonomy" id="112498"/>
    <lineage>
        <taxon>Eukaryota</taxon>
        <taxon>Fungi</taxon>
        <taxon>Dikarya</taxon>
        <taxon>Ascomycota</taxon>
        <taxon>Pezizomycotina</taxon>
        <taxon>Dothideomycetes</taxon>
        <taxon>Dothideomycetidae</taxon>
        <taxon>Mycosphaerellales</taxon>
        <taxon>Mycosphaerellaceae</taxon>
        <taxon>Ramularia</taxon>
    </lineage>
</organism>
<dbReference type="PANTHER" id="PTHR33630">
    <property type="entry name" value="CUTINASE RV1984C-RELATED-RELATED"/>
    <property type="match status" value="1"/>
</dbReference>
<evidence type="ECO:0000256" key="1">
    <source>
        <dbReference type="ARBA" id="ARBA00022801"/>
    </source>
</evidence>
<protein>
    <submittedName>
        <fullName evidence="4">Related to acetylxylan esterase</fullName>
    </submittedName>
</protein>
<evidence type="ECO:0000256" key="2">
    <source>
        <dbReference type="ARBA" id="ARBA00023157"/>
    </source>
</evidence>
<dbReference type="GeneID" id="35605862"/>
<dbReference type="InterPro" id="IPR029058">
    <property type="entry name" value="AB_hydrolase_fold"/>
</dbReference>
<dbReference type="OrthoDB" id="2586582at2759"/>
<dbReference type="GO" id="GO:0052689">
    <property type="term" value="F:carboxylic ester hydrolase activity"/>
    <property type="evidence" value="ECO:0007669"/>
    <property type="project" value="UniProtKB-ARBA"/>
</dbReference>
<dbReference type="EMBL" id="FJUY01000025">
    <property type="protein sequence ID" value="CZT25098.1"/>
    <property type="molecule type" value="Genomic_DNA"/>
</dbReference>
<dbReference type="Proteomes" id="UP000225277">
    <property type="component" value="Unassembled WGS sequence"/>
</dbReference>
<dbReference type="RefSeq" id="XP_023631821.1">
    <property type="nucleotide sequence ID" value="XM_023776053.1"/>
</dbReference>
<dbReference type="STRING" id="112498.A0A2D3VRQ2"/>
<dbReference type="SUPFAM" id="SSF53474">
    <property type="entry name" value="alpha/beta-Hydrolases"/>
    <property type="match status" value="1"/>
</dbReference>
<dbReference type="AlphaFoldDB" id="A0A2D3VRQ2"/>
<gene>
    <name evidence="4" type="ORF">RCC_10827</name>
</gene>
<dbReference type="Pfam" id="PF01083">
    <property type="entry name" value="Cutinase"/>
    <property type="match status" value="1"/>
</dbReference>
<dbReference type="Gene3D" id="3.40.50.1820">
    <property type="entry name" value="alpha/beta hydrolase"/>
    <property type="match status" value="1"/>
</dbReference>
<evidence type="ECO:0000313" key="5">
    <source>
        <dbReference type="Proteomes" id="UP000225277"/>
    </source>
</evidence>
<proteinExistence type="predicted"/>
<name>A0A2D3VRQ2_9PEZI</name>
<dbReference type="PANTHER" id="PTHR33630:SF13">
    <property type="entry name" value="ACETYLXYLAN ESTERASE"/>
    <property type="match status" value="1"/>
</dbReference>
<dbReference type="PROSITE" id="PS51257">
    <property type="entry name" value="PROKAR_LIPOPROTEIN"/>
    <property type="match status" value="1"/>
</dbReference>
<dbReference type="InterPro" id="IPR000675">
    <property type="entry name" value="Cutinase/axe"/>
</dbReference>
<keyword evidence="2" id="KW-1015">Disulfide bond</keyword>
<evidence type="ECO:0000256" key="3">
    <source>
        <dbReference type="SAM" id="SignalP"/>
    </source>
</evidence>
<feature type="chain" id="PRO_5013817314" evidence="3">
    <location>
        <begin position="20"/>
        <end position="224"/>
    </location>
</feature>
<reference evidence="4 5" key="1">
    <citation type="submission" date="2016-03" db="EMBL/GenBank/DDBJ databases">
        <authorList>
            <person name="Ploux O."/>
        </authorList>
    </citation>
    <scope>NUCLEOTIDE SEQUENCE [LARGE SCALE GENOMIC DNA]</scope>
    <source>
        <strain evidence="4 5">URUG2</strain>
    </source>
</reference>
<accession>A0A2D3VRQ2</accession>
<keyword evidence="5" id="KW-1185">Reference proteome</keyword>
<evidence type="ECO:0000313" key="4">
    <source>
        <dbReference type="EMBL" id="CZT25098.1"/>
    </source>
</evidence>
<feature type="signal peptide" evidence="3">
    <location>
        <begin position="1"/>
        <end position="19"/>
    </location>
</feature>
<sequence length="224" mass="22859">MQSIAKAFAISAFAAGAVGQSCPNIHIFGARETTAPAGYGTGGEFIDLILNAYSGATAEAIDYPAQGDGLYASSVQQGTKNIASQINSFNTKCPDSKLVVVGYSQGAQIGDNALCGGGDPNQGISDTKALLTSSASAAVKAIIWAGNPRNSPVEKSAFGHGSCTASGFDPRPSGFSCSIFQARIRSYCDAADPYCCNGSDAAAHQAYGQVYGQDALTFVKSKLG</sequence>
<dbReference type="SMART" id="SM01110">
    <property type="entry name" value="Cutinase"/>
    <property type="match status" value="1"/>
</dbReference>
<keyword evidence="1" id="KW-0378">Hydrolase</keyword>